<dbReference type="InterPro" id="IPR000594">
    <property type="entry name" value="ThiF_NAD_FAD-bd"/>
</dbReference>
<dbReference type="Proteomes" id="UP000777265">
    <property type="component" value="Unassembled WGS sequence"/>
</dbReference>
<dbReference type="PANTHER" id="PTHR43267:SF1">
    <property type="entry name" value="TRNA THREONYLCARBAMOYLADENOSINE DEHYDRATASE"/>
    <property type="match status" value="1"/>
</dbReference>
<evidence type="ECO:0000313" key="2">
    <source>
        <dbReference type="EMBL" id="NLW35955.1"/>
    </source>
</evidence>
<dbReference type="GO" id="GO:0061504">
    <property type="term" value="P:cyclic threonylcarbamoyladenosine biosynthetic process"/>
    <property type="evidence" value="ECO:0007669"/>
    <property type="project" value="TreeGrafter"/>
</dbReference>
<evidence type="ECO:0000313" key="3">
    <source>
        <dbReference type="Proteomes" id="UP000777265"/>
    </source>
</evidence>
<protein>
    <submittedName>
        <fullName evidence="2">tRNA threonylcarbamoyladenosine dehydratase</fullName>
    </submittedName>
</protein>
<dbReference type="GO" id="GO:0008641">
    <property type="term" value="F:ubiquitin-like modifier activating enzyme activity"/>
    <property type="evidence" value="ECO:0007669"/>
    <property type="project" value="InterPro"/>
</dbReference>
<dbReference type="AlphaFoldDB" id="A0A971M534"/>
<dbReference type="GO" id="GO:0061503">
    <property type="term" value="F:tRNA threonylcarbamoyladenosine dehydratase"/>
    <property type="evidence" value="ECO:0007669"/>
    <property type="project" value="TreeGrafter"/>
</dbReference>
<sequence length="253" mass="27281">MTGLDEIFSRSIMLYGAEAFERLRRGFAAVVGLGGVGSHAAEALVRAGFGRLRVIDCDIVKPSDVNRQIIALSTNVGTAKVLAAKDRLLAINPHLDIDCCHTFFHDDTASSLITADLDFVIDAIDSLHPKGELIRYCISRGIPIISALGAAGRTDPLQVKVSKLDETTICPLARALRRHLRSHGIPTDISVVYSTERPLKTHDDFGRPVTAVPDTYVRGRPRQALPSLPTIPAIFGLIAANHVILNVIGSGNH</sequence>
<name>A0A971M534_9BACT</name>
<accession>A0A971M534</accession>
<dbReference type="PANTHER" id="PTHR43267">
    <property type="entry name" value="TRNA THREONYLCARBAMOYLADENOSINE DEHYDRATASE"/>
    <property type="match status" value="1"/>
</dbReference>
<dbReference type="InterPro" id="IPR045886">
    <property type="entry name" value="ThiF/MoeB/HesA"/>
</dbReference>
<dbReference type="Pfam" id="PF00899">
    <property type="entry name" value="ThiF"/>
    <property type="match status" value="1"/>
</dbReference>
<reference evidence="2" key="1">
    <citation type="journal article" date="2020" name="Biotechnol. Biofuels">
        <title>New insights from the biogas microbiome by comprehensive genome-resolved metagenomics of nearly 1600 species originating from multiple anaerobic digesters.</title>
        <authorList>
            <person name="Campanaro S."/>
            <person name="Treu L."/>
            <person name="Rodriguez-R L.M."/>
            <person name="Kovalovszki A."/>
            <person name="Ziels R.M."/>
            <person name="Maus I."/>
            <person name="Zhu X."/>
            <person name="Kougias P.G."/>
            <person name="Basile A."/>
            <person name="Luo G."/>
            <person name="Schluter A."/>
            <person name="Konstantinidis K.T."/>
            <person name="Angelidaki I."/>
        </authorList>
    </citation>
    <scope>NUCLEOTIDE SEQUENCE</scope>
    <source>
        <strain evidence="2">AS06rmzACSIP_7</strain>
    </source>
</reference>
<dbReference type="EMBL" id="JAAYEE010000189">
    <property type="protein sequence ID" value="NLW35955.1"/>
    <property type="molecule type" value="Genomic_DNA"/>
</dbReference>
<reference evidence="2" key="2">
    <citation type="submission" date="2020-01" db="EMBL/GenBank/DDBJ databases">
        <authorList>
            <person name="Campanaro S."/>
        </authorList>
    </citation>
    <scope>NUCLEOTIDE SEQUENCE</scope>
    <source>
        <strain evidence="2">AS06rmzACSIP_7</strain>
    </source>
</reference>
<gene>
    <name evidence="2" type="ORF">GXY80_10815</name>
</gene>
<evidence type="ECO:0000259" key="1">
    <source>
        <dbReference type="Pfam" id="PF00899"/>
    </source>
</evidence>
<dbReference type="InterPro" id="IPR035985">
    <property type="entry name" value="Ubiquitin-activating_enz"/>
</dbReference>
<organism evidence="2 3">
    <name type="scientific">Syntrophorhabdus aromaticivorans</name>
    <dbReference type="NCBI Taxonomy" id="328301"/>
    <lineage>
        <taxon>Bacteria</taxon>
        <taxon>Pseudomonadati</taxon>
        <taxon>Thermodesulfobacteriota</taxon>
        <taxon>Syntrophorhabdia</taxon>
        <taxon>Syntrophorhabdales</taxon>
        <taxon>Syntrophorhabdaceae</taxon>
        <taxon>Syntrophorhabdus</taxon>
    </lineage>
</organism>
<dbReference type="Gene3D" id="3.40.50.720">
    <property type="entry name" value="NAD(P)-binding Rossmann-like Domain"/>
    <property type="match status" value="1"/>
</dbReference>
<proteinExistence type="predicted"/>
<dbReference type="SUPFAM" id="SSF69572">
    <property type="entry name" value="Activating enzymes of the ubiquitin-like proteins"/>
    <property type="match status" value="1"/>
</dbReference>
<feature type="domain" description="THIF-type NAD/FAD binding fold" evidence="1">
    <location>
        <begin position="8"/>
        <end position="250"/>
    </location>
</feature>
<dbReference type="CDD" id="cd00755">
    <property type="entry name" value="YgdL_like"/>
    <property type="match status" value="1"/>
</dbReference>
<comment type="caution">
    <text evidence="2">The sequence shown here is derived from an EMBL/GenBank/DDBJ whole genome shotgun (WGS) entry which is preliminary data.</text>
</comment>